<dbReference type="InterPro" id="IPR043502">
    <property type="entry name" value="DNA/RNA_pol_sf"/>
</dbReference>
<dbReference type="PANTHER" id="PTHR24559">
    <property type="entry name" value="TRANSPOSON TY3-I GAG-POL POLYPROTEIN"/>
    <property type="match status" value="1"/>
</dbReference>
<gene>
    <name evidence="2" type="ORF">CR513_27737</name>
</gene>
<dbReference type="Proteomes" id="UP000257109">
    <property type="component" value="Unassembled WGS sequence"/>
</dbReference>
<accession>A0A371GIM6</accession>
<dbReference type="InterPro" id="IPR043128">
    <property type="entry name" value="Rev_trsase/Diguanyl_cyclase"/>
</dbReference>
<evidence type="ECO:0000313" key="2">
    <source>
        <dbReference type="EMBL" id="RDX90401.1"/>
    </source>
</evidence>
<organism evidence="2 3">
    <name type="scientific">Mucuna pruriens</name>
    <name type="common">Velvet bean</name>
    <name type="synonym">Dolichos pruriens</name>
    <dbReference type="NCBI Taxonomy" id="157652"/>
    <lineage>
        <taxon>Eukaryota</taxon>
        <taxon>Viridiplantae</taxon>
        <taxon>Streptophyta</taxon>
        <taxon>Embryophyta</taxon>
        <taxon>Tracheophyta</taxon>
        <taxon>Spermatophyta</taxon>
        <taxon>Magnoliopsida</taxon>
        <taxon>eudicotyledons</taxon>
        <taxon>Gunneridae</taxon>
        <taxon>Pentapetalae</taxon>
        <taxon>rosids</taxon>
        <taxon>fabids</taxon>
        <taxon>Fabales</taxon>
        <taxon>Fabaceae</taxon>
        <taxon>Papilionoideae</taxon>
        <taxon>50 kb inversion clade</taxon>
        <taxon>NPAAA clade</taxon>
        <taxon>indigoferoid/millettioid clade</taxon>
        <taxon>Phaseoleae</taxon>
        <taxon>Mucuna</taxon>
    </lineage>
</organism>
<evidence type="ECO:0000313" key="3">
    <source>
        <dbReference type="Proteomes" id="UP000257109"/>
    </source>
</evidence>
<feature type="domain" description="Reverse transcriptase" evidence="1">
    <location>
        <begin position="2"/>
        <end position="102"/>
    </location>
</feature>
<dbReference type="EMBL" id="QJKJ01005408">
    <property type="protein sequence ID" value="RDX90401.1"/>
    <property type="molecule type" value="Genomic_DNA"/>
</dbReference>
<comment type="caution">
    <text evidence="2">The sequence shown here is derived from an EMBL/GenBank/DDBJ whole genome shotgun (WGS) entry which is preliminary data.</text>
</comment>
<dbReference type="AlphaFoldDB" id="A0A371GIM6"/>
<protein>
    <recommendedName>
        <fullName evidence="1">Reverse transcriptase domain-containing protein</fullName>
    </recommendedName>
</protein>
<proteinExistence type="predicted"/>
<dbReference type="CDD" id="cd01647">
    <property type="entry name" value="RT_LTR"/>
    <property type="match status" value="1"/>
</dbReference>
<feature type="non-terminal residue" evidence="2">
    <location>
        <position position="1"/>
    </location>
</feature>
<dbReference type="PANTHER" id="PTHR24559:SF430">
    <property type="entry name" value="RNA-DIRECTED DNA POLYMERASE"/>
    <property type="match status" value="1"/>
</dbReference>
<dbReference type="SUPFAM" id="SSF56672">
    <property type="entry name" value="DNA/RNA polymerases"/>
    <property type="match status" value="1"/>
</dbReference>
<name>A0A371GIM6_MUCPR</name>
<reference evidence="2" key="1">
    <citation type="submission" date="2018-05" db="EMBL/GenBank/DDBJ databases">
        <title>Draft genome of Mucuna pruriens seed.</title>
        <authorList>
            <person name="Nnadi N.E."/>
            <person name="Vos R."/>
            <person name="Hasami M.H."/>
            <person name="Devisetty U.K."/>
            <person name="Aguiy J.C."/>
        </authorList>
    </citation>
    <scope>NUCLEOTIDE SEQUENCE [LARGE SCALE GENOMIC DNA]</scope>
    <source>
        <strain evidence="2">JCA_2017</strain>
    </source>
</reference>
<dbReference type="InterPro" id="IPR000477">
    <property type="entry name" value="RT_dom"/>
</dbReference>
<dbReference type="InterPro" id="IPR053134">
    <property type="entry name" value="RNA-dir_DNA_polymerase"/>
</dbReference>
<sequence>MVRKANGKWRMCTDYTDLNKVCPKDPYPLPNIDRLVDSMSRFEFLSFMDAYSGYNQIKMHSDDEEKTAFITDGGAFCYKVMPFGLKNAGATYQRLMDKIFKDRCRSVRRRHGGKIEGRRKPLRGTGASIRSVEEASAEVKPKKSSFGVQAGRFLGFMLTERGIEANPDKCRVMINMRSLQNVKKVQQLMGRVTTLSRFISKASEVATPILNTLKKERNFTWTPECEEAFLRLKAILATPPPSW</sequence>
<dbReference type="OrthoDB" id="542221at2759"/>
<keyword evidence="3" id="KW-1185">Reference proteome</keyword>
<dbReference type="Gene3D" id="3.30.70.270">
    <property type="match status" value="2"/>
</dbReference>
<dbReference type="Pfam" id="PF00078">
    <property type="entry name" value="RVT_1"/>
    <property type="match status" value="1"/>
</dbReference>
<dbReference type="Gene3D" id="3.10.10.10">
    <property type="entry name" value="HIV Type 1 Reverse Transcriptase, subunit A, domain 1"/>
    <property type="match status" value="1"/>
</dbReference>
<evidence type="ECO:0000259" key="1">
    <source>
        <dbReference type="Pfam" id="PF00078"/>
    </source>
</evidence>